<dbReference type="PATRIC" id="fig|1107882.3.peg.1683"/>
<name>H0HNK2_9HYPH</name>
<proteinExistence type="predicted"/>
<dbReference type="AlphaFoldDB" id="H0HNK2"/>
<accession>H0HNK2</accession>
<dbReference type="EMBL" id="AHAM01000058">
    <property type="protein sequence ID" value="EHK57655.1"/>
    <property type="molecule type" value="Genomic_DNA"/>
</dbReference>
<dbReference type="Proteomes" id="UP000003250">
    <property type="component" value="Unassembled WGS sequence"/>
</dbReference>
<organism evidence="1 2">
    <name type="scientific">Mesorhizobium alhagi CCNWXJ12-2</name>
    <dbReference type="NCBI Taxonomy" id="1107882"/>
    <lineage>
        <taxon>Bacteria</taxon>
        <taxon>Pseudomonadati</taxon>
        <taxon>Pseudomonadota</taxon>
        <taxon>Alphaproteobacteria</taxon>
        <taxon>Hyphomicrobiales</taxon>
        <taxon>Phyllobacteriaceae</taxon>
        <taxon>Allomesorhizobium</taxon>
    </lineage>
</organism>
<keyword evidence="2" id="KW-1185">Reference proteome</keyword>
<protein>
    <submittedName>
        <fullName evidence="1">Uncharacterized protein</fullName>
    </submittedName>
</protein>
<evidence type="ECO:0000313" key="2">
    <source>
        <dbReference type="Proteomes" id="UP000003250"/>
    </source>
</evidence>
<reference evidence="1 2" key="1">
    <citation type="journal article" date="2012" name="J. Bacteriol.">
        <title>Draft Genome Sequence of Mesorhizobium alhagi CCNWXJ12-2T, a Novel Salt-Resistant Species Isolated from the Desert of Northwestern China.</title>
        <authorList>
            <person name="Zhou M."/>
            <person name="Chen W."/>
            <person name="Chen H."/>
            <person name="Wei G."/>
        </authorList>
    </citation>
    <scope>NUCLEOTIDE SEQUENCE [LARGE SCALE GENOMIC DNA]</scope>
    <source>
        <strain evidence="1 2">CCNWXJ12-2</strain>
    </source>
</reference>
<evidence type="ECO:0000313" key="1">
    <source>
        <dbReference type="EMBL" id="EHK57655.1"/>
    </source>
</evidence>
<gene>
    <name evidence="1" type="ORF">MAXJ12_08624</name>
</gene>
<sequence length="129" mass="14810">MWKGWPQSQLPDSRAAAETVFDRLTPDEQATASLCAEAFCRLRALRGKPAHMLPYLRLKQFRELDGAPPFDKDGDFIITPDRPEWSAWLADLKKRRDLTPAAVERAVSLRKFLRKTRWPEHIQQQGGPA</sequence>